<dbReference type="KEGG" id="tpla:ElP_59640"/>
<gene>
    <name evidence="7" type="primary">hepT</name>
    <name evidence="7" type="ORF">ElP_59640</name>
</gene>
<dbReference type="SUPFAM" id="SSF48576">
    <property type="entry name" value="Terpenoid synthases"/>
    <property type="match status" value="1"/>
</dbReference>
<dbReference type="Pfam" id="PF00348">
    <property type="entry name" value="polyprenyl_synt"/>
    <property type="match status" value="1"/>
</dbReference>
<dbReference type="Proteomes" id="UP000317835">
    <property type="component" value="Chromosome"/>
</dbReference>
<name>A0A518HBC4_9BACT</name>
<dbReference type="EC" id="2.5.1.30" evidence="7"/>
<dbReference type="GO" id="GO:0046872">
    <property type="term" value="F:metal ion binding"/>
    <property type="evidence" value="ECO:0007669"/>
    <property type="project" value="UniProtKB-KW"/>
</dbReference>
<evidence type="ECO:0000313" key="7">
    <source>
        <dbReference type="EMBL" id="QDV38016.1"/>
    </source>
</evidence>
<dbReference type="GO" id="GO:0008299">
    <property type="term" value="P:isoprenoid biosynthetic process"/>
    <property type="evidence" value="ECO:0007669"/>
    <property type="project" value="InterPro"/>
</dbReference>
<dbReference type="InterPro" id="IPR008949">
    <property type="entry name" value="Isoprenoid_synthase_dom_sf"/>
</dbReference>
<dbReference type="PANTHER" id="PTHR12001">
    <property type="entry name" value="GERANYLGERANYL PYROPHOSPHATE SYNTHASE"/>
    <property type="match status" value="1"/>
</dbReference>
<evidence type="ECO:0000256" key="4">
    <source>
        <dbReference type="ARBA" id="ARBA00022723"/>
    </source>
</evidence>
<comment type="cofactor">
    <cofactor evidence="1">
        <name>Mg(2+)</name>
        <dbReference type="ChEBI" id="CHEBI:18420"/>
    </cofactor>
</comment>
<sequence length="372" mass="40932">MIEVARPAPVLDRLAPGRDRDRIDLYLNAFLAESRRRHLGNAHLEPLYEQVCGAVLRGGKRIRPRICLASYRIVSGEDEVPPRPAWLAASSLEIFHAFMLVHDDLIDGSLLRRDRDTLHEALRRGHDRPESDRARKLGSDLGLIGGDLLFALGMRMVSRAGIDPKVAPGVHRLLSDMLLETGLGEALDVLYDDCPLERITEAQIIEAYLRKTARYSISGPLVLGAMLAEAPRAVCRALDRFGDLLGLGYQIRNDLDALAVGPDEGDHPDLDGGKRTIVLWDAHRLLTASGRRELARLLDEGPGIGRRRRLHALIHESGAIEASEDRLRSLQEEAHSALVESPLDPMQRRSLLALIDLLPGGVPTSAAGVGRD</sequence>
<comment type="similarity">
    <text evidence="2 6">Belongs to the FPP/GGPP synthase family.</text>
</comment>
<dbReference type="EMBL" id="CP036426">
    <property type="protein sequence ID" value="QDV38016.1"/>
    <property type="molecule type" value="Genomic_DNA"/>
</dbReference>
<dbReference type="Gene3D" id="1.10.600.10">
    <property type="entry name" value="Farnesyl Diphosphate Synthase"/>
    <property type="match status" value="1"/>
</dbReference>
<organism evidence="7 8">
    <name type="scientific">Tautonia plasticadhaerens</name>
    <dbReference type="NCBI Taxonomy" id="2527974"/>
    <lineage>
        <taxon>Bacteria</taxon>
        <taxon>Pseudomonadati</taxon>
        <taxon>Planctomycetota</taxon>
        <taxon>Planctomycetia</taxon>
        <taxon>Isosphaerales</taxon>
        <taxon>Isosphaeraceae</taxon>
        <taxon>Tautonia</taxon>
    </lineage>
</organism>
<keyword evidence="5" id="KW-0460">Magnesium</keyword>
<accession>A0A518HBC4</accession>
<dbReference type="InterPro" id="IPR000092">
    <property type="entry name" value="Polyprenyl_synt"/>
</dbReference>
<dbReference type="AlphaFoldDB" id="A0A518HBC4"/>
<evidence type="ECO:0000256" key="3">
    <source>
        <dbReference type="ARBA" id="ARBA00022679"/>
    </source>
</evidence>
<evidence type="ECO:0000256" key="2">
    <source>
        <dbReference type="ARBA" id="ARBA00006706"/>
    </source>
</evidence>
<reference evidence="7 8" key="1">
    <citation type="submission" date="2019-02" db="EMBL/GenBank/DDBJ databases">
        <title>Deep-cultivation of Planctomycetes and their phenomic and genomic characterization uncovers novel biology.</title>
        <authorList>
            <person name="Wiegand S."/>
            <person name="Jogler M."/>
            <person name="Boedeker C."/>
            <person name="Pinto D."/>
            <person name="Vollmers J."/>
            <person name="Rivas-Marin E."/>
            <person name="Kohn T."/>
            <person name="Peeters S.H."/>
            <person name="Heuer A."/>
            <person name="Rast P."/>
            <person name="Oberbeckmann S."/>
            <person name="Bunk B."/>
            <person name="Jeske O."/>
            <person name="Meyerdierks A."/>
            <person name="Storesund J.E."/>
            <person name="Kallscheuer N."/>
            <person name="Luecker S."/>
            <person name="Lage O.M."/>
            <person name="Pohl T."/>
            <person name="Merkel B.J."/>
            <person name="Hornburger P."/>
            <person name="Mueller R.-W."/>
            <person name="Bruemmer F."/>
            <person name="Labrenz M."/>
            <person name="Spormann A.M."/>
            <person name="Op den Camp H."/>
            <person name="Overmann J."/>
            <person name="Amann R."/>
            <person name="Jetten M.S.M."/>
            <person name="Mascher T."/>
            <person name="Medema M.H."/>
            <person name="Devos D.P."/>
            <person name="Kaster A.-K."/>
            <person name="Ovreas L."/>
            <person name="Rohde M."/>
            <person name="Galperin M.Y."/>
            <person name="Jogler C."/>
        </authorList>
    </citation>
    <scope>NUCLEOTIDE SEQUENCE [LARGE SCALE GENOMIC DNA]</scope>
    <source>
        <strain evidence="7 8">ElP</strain>
    </source>
</reference>
<keyword evidence="8" id="KW-1185">Reference proteome</keyword>
<keyword evidence="4" id="KW-0479">Metal-binding</keyword>
<evidence type="ECO:0000256" key="1">
    <source>
        <dbReference type="ARBA" id="ARBA00001946"/>
    </source>
</evidence>
<proteinExistence type="inferred from homology"/>
<keyword evidence="3 6" id="KW-0808">Transferase</keyword>
<protein>
    <submittedName>
        <fullName evidence="7">Heptaprenyl diphosphate synthase component 2</fullName>
        <ecNumber evidence="7">2.5.1.30</ecNumber>
    </submittedName>
</protein>
<evidence type="ECO:0000313" key="8">
    <source>
        <dbReference type="Proteomes" id="UP000317835"/>
    </source>
</evidence>
<dbReference type="GO" id="GO:0000010">
    <property type="term" value="F:heptaprenyl diphosphate synthase activity"/>
    <property type="evidence" value="ECO:0007669"/>
    <property type="project" value="UniProtKB-EC"/>
</dbReference>
<dbReference type="PANTHER" id="PTHR12001:SF85">
    <property type="entry name" value="SHORT CHAIN ISOPRENYL DIPHOSPHATE SYNTHASE"/>
    <property type="match status" value="1"/>
</dbReference>
<dbReference type="RefSeq" id="WP_197446468.1">
    <property type="nucleotide sequence ID" value="NZ_CP036426.1"/>
</dbReference>
<evidence type="ECO:0000256" key="5">
    <source>
        <dbReference type="ARBA" id="ARBA00022842"/>
    </source>
</evidence>
<evidence type="ECO:0000256" key="6">
    <source>
        <dbReference type="RuleBase" id="RU004466"/>
    </source>
</evidence>